<organism evidence="2 3">
    <name type="scientific">Dendrothele bispora (strain CBS 962.96)</name>
    <dbReference type="NCBI Taxonomy" id="1314807"/>
    <lineage>
        <taxon>Eukaryota</taxon>
        <taxon>Fungi</taxon>
        <taxon>Dikarya</taxon>
        <taxon>Basidiomycota</taxon>
        <taxon>Agaricomycotina</taxon>
        <taxon>Agaricomycetes</taxon>
        <taxon>Agaricomycetidae</taxon>
        <taxon>Agaricales</taxon>
        <taxon>Agaricales incertae sedis</taxon>
        <taxon>Dendrothele</taxon>
    </lineage>
</organism>
<proteinExistence type="inferred from homology"/>
<dbReference type="InterPro" id="IPR036188">
    <property type="entry name" value="FAD/NAD-bd_sf"/>
</dbReference>
<dbReference type="OrthoDB" id="269227at2759"/>
<dbReference type="AlphaFoldDB" id="A0A4S8LSY8"/>
<evidence type="ECO:0000313" key="3">
    <source>
        <dbReference type="Proteomes" id="UP000297245"/>
    </source>
</evidence>
<reference evidence="2 3" key="1">
    <citation type="journal article" date="2019" name="Nat. Ecol. Evol.">
        <title>Megaphylogeny resolves global patterns of mushroom evolution.</title>
        <authorList>
            <person name="Varga T."/>
            <person name="Krizsan K."/>
            <person name="Foldi C."/>
            <person name="Dima B."/>
            <person name="Sanchez-Garcia M."/>
            <person name="Sanchez-Ramirez S."/>
            <person name="Szollosi G.J."/>
            <person name="Szarkandi J.G."/>
            <person name="Papp V."/>
            <person name="Albert L."/>
            <person name="Andreopoulos W."/>
            <person name="Angelini C."/>
            <person name="Antonin V."/>
            <person name="Barry K.W."/>
            <person name="Bougher N.L."/>
            <person name="Buchanan P."/>
            <person name="Buyck B."/>
            <person name="Bense V."/>
            <person name="Catcheside P."/>
            <person name="Chovatia M."/>
            <person name="Cooper J."/>
            <person name="Damon W."/>
            <person name="Desjardin D."/>
            <person name="Finy P."/>
            <person name="Geml J."/>
            <person name="Haridas S."/>
            <person name="Hughes K."/>
            <person name="Justo A."/>
            <person name="Karasinski D."/>
            <person name="Kautmanova I."/>
            <person name="Kiss B."/>
            <person name="Kocsube S."/>
            <person name="Kotiranta H."/>
            <person name="LaButti K.M."/>
            <person name="Lechner B.E."/>
            <person name="Liimatainen K."/>
            <person name="Lipzen A."/>
            <person name="Lukacs Z."/>
            <person name="Mihaltcheva S."/>
            <person name="Morgado L.N."/>
            <person name="Niskanen T."/>
            <person name="Noordeloos M.E."/>
            <person name="Ohm R.A."/>
            <person name="Ortiz-Santana B."/>
            <person name="Ovrebo C."/>
            <person name="Racz N."/>
            <person name="Riley R."/>
            <person name="Savchenko A."/>
            <person name="Shiryaev A."/>
            <person name="Soop K."/>
            <person name="Spirin V."/>
            <person name="Szebenyi C."/>
            <person name="Tomsovsky M."/>
            <person name="Tulloss R.E."/>
            <person name="Uehling J."/>
            <person name="Grigoriev I.V."/>
            <person name="Vagvolgyi C."/>
            <person name="Papp T."/>
            <person name="Martin F.M."/>
            <person name="Miettinen O."/>
            <person name="Hibbett D.S."/>
            <person name="Nagy L.G."/>
        </authorList>
    </citation>
    <scope>NUCLEOTIDE SEQUENCE [LARGE SCALE GENOMIC DNA]</scope>
    <source>
        <strain evidence="2 3">CBS 962.96</strain>
    </source>
</reference>
<sequence length="193" mass="20811">MVWNQASEDLYDSYAKKTGDSGWAWEAIIPLWKKISTFVASLNNPSLSPPPADSSLSNGNGPVQVNFATFATDIDFRVVNSSKELEASSADGMNAGGPIGFGSNQDSAVEGTLSSSATAYLHPALNSRSSLDVLINTQVMKLKETSPLTFTAVEVAQSTDGESSYDFERKVGGCFISRINWYTTDSLAFRNWT</sequence>
<comment type="similarity">
    <text evidence="1">Belongs to the GMC oxidoreductase family.</text>
</comment>
<gene>
    <name evidence="2" type="ORF">K435DRAFT_862827</name>
</gene>
<accession>A0A4S8LSY8</accession>
<dbReference type="InterPro" id="IPR012132">
    <property type="entry name" value="GMC_OxRdtase"/>
</dbReference>
<dbReference type="EMBL" id="ML179289">
    <property type="protein sequence ID" value="THU92048.1"/>
    <property type="molecule type" value="Genomic_DNA"/>
</dbReference>
<dbReference type="Proteomes" id="UP000297245">
    <property type="component" value="Unassembled WGS sequence"/>
</dbReference>
<dbReference type="PANTHER" id="PTHR11552">
    <property type="entry name" value="GLUCOSE-METHANOL-CHOLINE GMC OXIDOREDUCTASE"/>
    <property type="match status" value="1"/>
</dbReference>
<evidence type="ECO:0000313" key="2">
    <source>
        <dbReference type="EMBL" id="THU92048.1"/>
    </source>
</evidence>
<dbReference type="GO" id="GO:0016491">
    <property type="term" value="F:oxidoreductase activity"/>
    <property type="evidence" value="ECO:0007669"/>
    <property type="project" value="TreeGrafter"/>
</dbReference>
<dbReference type="PANTHER" id="PTHR11552:SF147">
    <property type="entry name" value="CHOLINE DEHYDROGENASE, MITOCHONDRIAL"/>
    <property type="match status" value="1"/>
</dbReference>
<name>A0A4S8LSY8_DENBC</name>
<evidence type="ECO:0000256" key="1">
    <source>
        <dbReference type="ARBA" id="ARBA00010790"/>
    </source>
</evidence>
<dbReference type="GO" id="GO:0050660">
    <property type="term" value="F:flavin adenine dinucleotide binding"/>
    <property type="evidence" value="ECO:0007669"/>
    <property type="project" value="InterPro"/>
</dbReference>
<dbReference type="Gene3D" id="3.50.50.60">
    <property type="entry name" value="FAD/NAD(P)-binding domain"/>
    <property type="match status" value="1"/>
</dbReference>
<dbReference type="Gene3D" id="3.30.560.10">
    <property type="entry name" value="Glucose Oxidase, domain 3"/>
    <property type="match status" value="1"/>
</dbReference>
<keyword evidence="3" id="KW-1185">Reference proteome</keyword>
<protein>
    <submittedName>
        <fullName evidence="2">Uncharacterized protein</fullName>
    </submittedName>
</protein>